<organism evidence="1 2">
    <name type="scientific">Pseudobythopirellula maris</name>
    <dbReference type="NCBI Taxonomy" id="2527991"/>
    <lineage>
        <taxon>Bacteria</taxon>
        <taxon>Pseudomonadati</taxon>
        <taxon>Planctomycetota</taxon>
        <taxon>Planctomycetia</taxon>
        <taxon>Pirellulales</taxon>
        <taxon>Lacipirellulaceae</taxon>
        <taxon>Pseudobythopirellula</taxon>
    </lineage>
</organism>
<keyword evidence="2" id="KW-1185">Reference proteome</keyword>
<evidence type="ECO:0000313" key="1">
    <source>
        <dbReference type="EMBL" id="TWT87178.1"/>
    </source>
</evidence>
<protein>
    <submittedName>
        <fullName evidence="1">Uncharacterized protein</fullName>
    </submittedName>
</protein>
<dbReference type="OrthoDB" id="4535590at2"/>
<gene>
    <name evidence="1" type="ORF">Mal64_27140</name>
</gene>
<dbReference type="Proteomes" id="UP000315440">
    <property type="component" value="Unassembled WGS sequence"/>
</dbReference>
<proteinExistence type="predicted"/>
<accession>A0A5C5ZJ15</accession>
<comment type="caution">
    <text evidence="1">The sequence shown here is derived from an EMBL/GenBank/DDBJ whole genome shotgun (WGS) entry which is preliminary data.</text>
</comment>
<name>A0A5C5ZJ15_9BACT</name>
<dbReference type="RefSeq" id="WP_146401085.1">
    <property type="nucleotide sequence ID" value="NZ_SJPQ01000003.1"/>
</dbReference>
<dbReference type="AlphaFoldDB" id="A0A5C5ZJ15"/>
<dbReference type="EMBL" id="SJPQ01000003">
    <property type="protein sequence ID" value="TWT87178.1"/>
    <property type="molecule type" value="Genomic_DNA"/>
</dbReference>
<sequence length="243" mass="27760">MTKLAETIERLYATFAPYRVGDDFVGCDCCVSPEESGELASRPVRELTYEDLEHYSRSAMSTWGDVRHFKHFLPRLMELAVEYRDEFLDLAVVFGKLRYAQWQAWPPTEVNRVDEYLREYWAYQLSLDLDSPHSDAIDTVLCAEGCALESVEPLLSAWLAEDSISAKKHLAAFVLCNDDYLLRKHRLANAFWDDRTVPHEEVLLWLRLPEVAEYLASGELPDEFAPAAHQLETVQAALAEAAT</sequence>
<evidence type="ECO:0000313" key="2">
    <source>
        <dbReference type="Proteomes" id="UP000315440"/>
    </source>
</evidence>
<reference evidence="1 2" key="1">
    <citation type="submission" date="2019-02" db="EMBL/GenBank/DDBJ databases">
        <title>Deep-cultivation of Planctomycetes and their phenomic and genomic characterization uncovers novel biology.</title>
        <authorList>
            <person name="Wiegand S."/>
            <person name="Jogler M."/>
            <person name="Boedeker C."/>
            <person name="Pinto D."/>
            <person name="Vollmers J."/>
            <person name="Rivas-Marin E."/>
            <person name="Kohn T."/>
            <person name="Peeters S.H."/>
            <person name="Heuer A."/>
            <person name="Rast P."/>
            <person name="Oberbeckmann S."/>
            <person name="Bunk B."/>
            <person name="Jeske O."/>
            <person name="Meyerdierks A."/>
            <person name="Storesund J.E."/>
            <person name="Kallscheuer N."/>
            <person name="Luecker S."/>
            <person name="Lage O.M."/>
            <person name="Pohl T."/>
            <person name="Merkel B.J."/>
            <person name="Hornburger P."/>
            <person name="Mueller R.-W."/>
            <person name="Bruemmer F."/>
            <person name="Labrenz M."/>
            <person name="Spormann A.M."/>
            <person name="Op Den Camp H."/>
            <person name="Overmann J."/>
            <person name="Amann R."/>
            <person name="Jetten M.S.M."/>
            <person name="Mascher T."/>
            <person name="Medema M.H."/>
            <person name="Devos D.P."/>
            <person name="Kaster A.-K."/>
            <person name="Ovreas L."/>
            <person name="Rohde M."/>
            <person name="Galperin M.Y."/>
            <person name="Jogler C."/>
        </authorList>
    </citation>
    <scope>NUCLEOTIDE SEQUENCE [LARGE SCALE GENOMIC DNA]</scope>
    <source>
        <strain evidence="1 2">Mal64</strain>
    </source>
</reference>